<name>A0ACC0AB40_CATRO</name>
<protein>
    <submittedName>
        <fullName evidence="1">Uncharacterized protein</fullName>
    </submittedName>
</protein>
<organism evidence="1 2">
    <name type="scientific">Catharanthus roseus</name>
    <name type="common">Madagascar periwinkle</name>
    <name type="synonym">Vinca rosea</name>
    <dbReference type="NCBI Taxonomy" id="4058"/>
    <lineage>
        <taxon>Eukaryota</taxon>
        <taxon>Viridiplantae</taxon>
        <taxon>Streptophyta</taxon>
        <taxon>Embryophyta</taxon>
        <taxon>Tracheophyta</taxon>
        <taxon>Spermatophyta</taxon>
        <taxon>Magnoliopsida</taxon>
        <taxon>eudicotyledons</taxon>
        <taxon>Gunneridae</taxon>
        <taxon>Pentapetalae</taxon>
        <taxon>asterids</taxon>
        <taxon>lamiids</taxon>
        <taxon>Gentianales</taxon>
        <taxon>Apocynaceae</taxon>
        <taxon>Rauvolfioideae</taxon>
        <taxon>Vinceae</taxon>
        <taxon>Catharanthinae</taxon>
        <taxon>Catharanthus</taxon>
    </lineage>
</organism>
<proteinExistence type="predicted"/>
<accession>A0ACC0AB40</accession>
<dbReference type="EMBL" id="CM044706">
    <property type="protein sequence ID" value="KAI5657615.1"/>
    <property type="molecule type" value="Genomic_DNA"/>
</dbReference>
<comment type="caution">
    <text evidence="1">The sequence shown here is derived from an EMBL/GenBank/DDBJ whole genome shotgun (WGS) entry which is preliminary data.</text>
</comment>
<keyword evidence="2" id="KW-1185">Reference proteome</keyword>
<gene>
    <name evidence="1" type="ORF">M9H77_26408</name>
</gene>
<evidence type="ECO:0000313" key="1">
    <source>
        <dbReference type="EMBL" id="KAI5657615.1"/>
    </source>
</evidence>
<reference evidence="2" key="1">
    <citation type="journal article" date="2023" name="Nat. Plants">
        <title>Single-cell RNA sequencing provides a high-resolution roadmap for understanding the multicellular compartmentation of specialized metabolism.</title>
        <authorList>
            <person name="Sun S."/>
            <person name="Shen X."/>
            <person name="Li Y."/>
            <person name="Li Y."/>
            <person name="Wang S."/>
            <person name="Li R."/>
            <person name="Zhang H."/>
            <person name="Shen G."/>
            <person name="Guo B."/>
            <person name="Wei J."/>
            <person name="Xu J."/>
            <person name="St-Pierre B."/>
            <person name="Chen S."/>
            <person name="Sun C."/>
        </authorList>
    </citation>
    <scope>NUCLEOTIDE SEQUENCE [LARGE SCALE GENOMIC DNA]</scope>
</reference>
<evidence type="ECO:0000313" key="2">
    <source>
        <dbReference type="Proteomes" id="UP001060085"/>
    </source>
</evidence>
<dbReference type="Proteomes" id="UP001060085">
    <property type="component" value="Linkage Group LG06"/>
</dbReference>
<sequence>MTKPVEKNPKQTIHLVSSTNSPEFTLFSWALAHSSVIGLDAEWKPIRTHQSTFPTVSLLQIACRVTADSESSDRHSYELLVFLLDLLAIPLPSIYDRLRDVFVSPEILKLGFRFKQDLAYLSSTFSSQGCNAGFDRVEPFLDITFVYNYLQHQQSSGRKVPKQSKSLATICQQVLGISLSKELQCSDWSQRPLSEEQKIYAAADAECLLQIFDVFKARLEKEGESVQKGTKNRSSVSSLGLKQILEAPNRCKAILRNTFCDASELVRTGMVFLERTPATEAAIQGNSSKGTKQMNVIVLHIIRKYSDKILLEDSDKEPKIKKKKVKKSPSGMTHKERLLAEVDDWQGPPPWDSSLGGDGCPKFLCDVMVEGLAKHLRCVGVDAAIPHSKKPETRDLIEQAHKEKRVLLTRDAKLLRHNYLIKNQIYRVKALLKNEQLLEVIETFQLKICEDQLMSRCTKCNGKFIQKPLTTEEAVEAAKGFQVIPNCLFNRNLEFWQCIDCNRLYWEVGILGMDLLYFSCQSLLLCN</sequence>